<dbReference type="PROSITE" id="PS50011">
    <property type="entry name" value="PROTEIN_KINASE_DOM"/>
    <property type="match status" value="1"/>
</dbReference>
<reference evidence="7" key="1">
    <citation type="submission" date="2025-08" db="UniProtKB">
        <authorList>
            <consortium name="Ensembl"/>
        </authorList>
    </citation>
    <scope>IDENTIFICATION</scope>
</reference>
<dbReference type="GO" id="GO:0005737">
    <property type="term" value="C:cytoplasm"/>
    <property type="evidence" value="ECO:0007669"/>
    <property type="project" value="TreeGrafter"/>
</dbReference>
<name>A0A8C6MAV8_NOTFU</name>
<dbReference type="PANTHER" id="PTHR24058">
    <property type="entry name" value="DUAL SPECIFICITY PROTEIN KINASE"/>
    <property type="match status" value="1"/>
</dbReference>
<dbReference type="InterPro" id="IPR008271">
    <property type="entry name" value="Ser/Thr_kinase_AS"/>
</dbReference>
<keyword evidence="8" id="KW-1185">Reference proteome</keyword>
<evidence type="ECO:0000256" key="5">
    <source>
        <dbReference type="ARBA" id="ARBA00022840"/>
    </source>
</evidence>
<dbReference type="SUPFAM" id="SSF56112">
    <property type="entry name" value="Protein kinase-like (PK-like)"/>
    <property type="match status" value="1"/>
</dbReference>
<keyword evidence="4" id="KW-0418">Kinase</keyword>
<dbReference type="Pfam" id="PF00069">
    <property type="entry name" value="Pkinase"/>
    <property type="match status" value="1"/>
</dbReference>
<keyword evidence="3" id="KW-0547">Nucleotide-binding</keyword>
<protein>
    <recommendedName>
        <fullName evidence="6">Protein kinase domain-containing protein</fullName>
    </recommendedName>
</protein>
<dbReference type="GO" id="GO:0004674">
    <property type="term" value="F:protein serine/threonine kinase activity"/>
    <property type="evidence" value="ECO:0007669"/>
    <property type="project" value="UniProtKB-KW"/>
</dbReference>
<dbReference type="GO" id="GO:0042771">
    <property type="term" value="P:intrinsic apoptotic signaling pathway in response to DNA damage by p53 class mediator"/>
    <property type="evidence" value="ECO:0007669"/>
    <property type="project" value="TreeGrafter"/>
</dbReference>
<keyword evidence="2" id="KW-0808">Transferase</keyword>
<evidence type="ECO:0000256" key="2">
    <source>
        <dbReference type="ARBA" id="ARBA00022679"/>
    </source>
</evidence>
<dbReference type="GO" id="GO:0005524">
    <property type="term" value="F:ATP binding"/>
    <property type="evidence" value="ECO:0007669"/>
    <property type="project" value="UniProtKB-KW"/>
</dbReference>
<dbReference type="GO" id="GO:0003713">
    <property type="term" value="F:transcription coactivator activity"/>
    <property type="evidence" value="ECO:0007669"/>
    <property type="project" value="TreeGrafter"/>
</dbReference>
<dbReference type="PROSITE" id="PS00108">
    <property type="entry name" value="PROTEIN_KINASE_ST"/>
    <property type="match status" value="1"/>
</dbReference>
<dbReference type="AlphaFoldDB" id="A0A8C6MAV8"/>
<dbReference type="Proteomes" id="UP000694548">
    <property type="component" value="Unassembled WGS sequence"/>
</dbReference>
<keyword evidence="1" id="KW-0723">Serine/threonine-protein kinase</keyword>
<dbReference type="InterPro" id="IPR000719">
    <property type="entry name" value="Prot_kinase_dom"/>
</dbReference>
<accession>A0A8C6MAV8</accession>
<evidence type="ECO:0000256" key="1">
    <source>
        <dbReference type="ARBA" id="ARBA00022527"/>
    </source>
</evidence>
<dbReference type="GO" id="GO:0007224">
    <property type="term" value="P:smoothened signaling pathway"/>
    <property type="evidence" value="ECO:0007669"/>
    <property type="project" value="TreeGrafter"/>
</dbReference>
<keyword evidence="5" id="KW-0067">ATP-binding</keyword>
<dbReference type="InterPro" id="IPR050494">
    <property type="entry name" value="Ser_Thr_dual-spec_kinase"/>
</dbReference>
<dbReference type="GO" id="GO:0003714">
    <property type="term" value="F:transcription corepressor activity"/>
    <property type="evidence" value="ECO:0007669"/>
    <property type="project" value="TreeGrafter"/>
</dbReference>
<dbReference type="GO" id="GO:0016605">
    <property type="term" value="C:PML body"/>
    <property type="evidence" value="ECO:0007669"/>
    <property type="project" value="TreeGrafter"/>
</dbReference>
<evidence type="ECO:0000256" key="4">
    <source>
        <dbReference type="ARBA" id="ARBA00022777"/>
    </source>
</evidence>
<organism evidence="7 8">
    <name type="scientific">Nothobranchius furzeri</name>
    <name type="common">Turquoise killifish</name>
    <dbReference type="NCBI Taxonomy" id="105023"/>
    <lineage>
        <taxon>Eukaryota</taxon>
        <taxon>Metazoa</taxon>
        <taxon>Chordata</taxon>
        <taxon>Craniata</taxon>
        <taxon>Vertebrata</taxon>
        <taxon>Euteleostomi</taxon>
        <taxon>Actinopterygii</taxon>
        <taxon>Neopterygii</taxon>
        <taxon>Teleostei</taxon>
        <taxon>Neoteleostei</taxon>
        <taxon>Acanthomorphata</taxon>
        <taxon>Ovalentaria</taxon>
        <taxon>Atherinomorphae</taxon>
        <taxon>Cyprinodontiformes</taxon>
        <taxon>Nothobranchiidae</taxon>
        <taxon>Nothobranchius</taxon>
    </lineage>
</organism>
<proteinExistence type="predicted"/>
<dbReference type="Gene3D" id="3.30.200.20">
    <property type="entry name" value="Phosphorylase Kinase, domain 1"/>
    <property type="match status" value="1"/>
</dbReference>
<evidence type="ECO:0000313" key="8">
    <source>
        <dbReference type="Proteomes" id="UP000694548"/>
    </source>
</evidence>
<dbReference type="GO" id="GO:0004713">
    <property type="term" value="F:protein tyrosine kinase activity"/>
    <property type="evidence" value="ECO:0007669"/>
    <property type="project" value="TreeGrafter"/>
</dbReference>
<evidence type="ECO:0000256" key="3">
    <source>
        <dbReference type="ARBA" id="ARBA00022741"/>
    </source>
</evidence>
<reference evidence="7" key="2">
    <citation type="submission" date="2025-09" db="UniProtKB">
        <authorList>
            <consortium name="Ensembl"/>
        </authorList>
    </citation>
    <scope>IDENTIFICATION</scope>
</reference>
<evidence type="ECO:0000313" key="7">
    <source>
        <dbReference type="Ensembl" id="ENSNFUP00015030015.1"/>
    </source>
</evidence>
<evidence type="ECO:0000259" key="6">
    <source>
        <dbReference type="PROSITE" id="PS50011"/>
    </source>
</evidence>
<dbReference type="GeneTree" id="ENSGT00940000164472"/>
<feature type="domain" description="Protein kinase" evidence="6">
    <location>
        <begin position="29"/>
        <end position="339"/>
    </location>
</feature>
<dbReference type="Ensembl" id="ENSNFUT00015031363.1">
    <property type="protein sequence ID" value="ENSNFUP00015030015.1"/>
    <property type="gene ID" value="ENSNFUG00015014559.1"/>
</dbReference>
<sequence length="363" mass="42021">MEKSTQECLDNSIFRIKEGISVASKFNAYQIQKVSHYRKFSQIAECRNERTGEILAIKFVKKKFHSQNRREVRILKQLKSLNLPKCYVVNFSDFIKLNDSFTYRGFLYQEFELLDQTLFDYLKKRGDTLKVAELRAIAQQILVALSALKQLGITHTDLKLDNIMLVNHEEQPIKVKLIDFGFACETETLKEKGILHNLAYRAPEITLGLPRDEAIDTWSLGCLLSVLIIMKLLGQPDKKQLDEGTLVSNYFRKVKNGSECSWRFKTLKQYEKKKGAVSRRAHATYDDLTTLDDLFFSQNTNNSTENEDIEAFLDLVKKMLTVDPANRILPDDALKHPFITTEHLDVASDRRYVKKTYLQTHLP</sequence>
<dbReference type="InterPro" id="IPR011009">
    <property type="entry name" value="Kinase-like_dom_sf"/>
</dbReference>
<dbReference type="GO" id="GO:0045944">
    <property type="term" value="P:positive regulation of transcription by RNA polymerase II"/>
    <property type="evidence" value="ECO:0007669"/>
    <property type="project" value="TreeGrafter"/>
</dbReference>
<dbReference type="Gene3D" id="1.10.510.10">
    <property type="entry name" value="Transferase(Phosphotransferase) domain 1"/>
    <property type="match status" value="1"/>
</dbReference>
<dbReference type="GO" id="GO:0046332">
    <property type="term" value="F:SMAD binding"/>
    <property type="evidence" value="ECO:0007669"/>
    <property type="project" value="TreeGrafter"/>
</dbReference>
<dbReference type="PANTHER" id="PTHR24058:SF53">
    <property type="entry name" value="HOMEODOMAIN-INTERACTING PROTEIN KINASE 2"/>
    <property type="match status" value="1"/>
</dbReference>
<dbReference type="SMART" id="SM00220">
    <property type="entry name" value="S_TKc"/>
    <property type="match status" value="1"/>
</dbReference>